<comment type="caution">
    <text evidence="1">The sequence shown here is derived from an EMBL/GenBank/DDBJ whole genome shotgun (WGS) entry which is preliminary data.</text>
</comment>
<dbReference type="AlphaFoldDB" id="A0AAV5B0B2"/>
<name>A0AAV5B0B2_9FLAO</name>
<protein>
    <recommendedName>
        <fullName evidence="5">Immunity protein 43 domain-containing protein</fullName>
    </recommendedName>
</protein>
<evidence type="ECO:0000313" key="4">
    <source>
        <dbReference type="Proteomes" id="UP001208692"/>
    </source>
</evidence>
<evidence type="ECO:0000313" key="1">
    <source>
        <dbReference type="EMBL" id="GJM51355.1"/>
    </source>
</evidence>
<accession>A0AAV5B0B2</accession>
<dbReference type="RefSeq" id="WP_264845312.1">
    <property type="nucleotide sequence ID" value="NZ_BPMA01000007.1"/>
</dbReference>
<organism evidence="1 3">
    <name type="scientific">Capnocytophaga catalasegens</name>
    <dbReference type="NCBI Taxonomy" id="1004260"/>
    <lineage>
        <taxon>Bacteria</taxon>
        <taxon>Pseudomonadati</taxon>
        <taxon>Bacteroidota</taxon>
        <taxon>Flavobacteriia</taxon>
        <taxon>Flavobacteriales</taxon>
        <taxon>Flavobacteriaceae</taxon>
        <taxon>Capnocytophaga</taxon>
    </lineage>
</organism>
<evidence type="ECO:0000313" key="2">
    <source>
        <dbReference type="EMBL" id="GJM53228.1"/>
    </source>
</evidence>
<reference evidence="1 4" key="1">
    <citation type="submission" date="2021-11" db="EMBL/GenBank/DDBJ databases">
        <title>Draft genome sequence of Capnocytophaga sp. strain KC07075 isolated from cat oral cavity.</title>
        <authorList>
            <person name="Suzuki M."/>
            <person name="Imaoka K."/>
            <person name="Kimura M."/>
            <person name="Morikawa S."/>
            <person name="Maeda K."/>
        </authorList>
    </citation>
    <scope>NUCLEOTIDE SEQUENCE</scope>
    <source>
        <strain evidence="1">KC07075</strain>
        <strain evidence="2 4">KC07079</strain>
    </source>
</reference>
<dbReference type="EMBL" id="BQKB01000031">
    <property type="protein sequence ID" value="GJM53228.1"/>
    <property type="molecule type" value="Genomic_DNA"/>
</dbReference>
<dbReference type="Proteomes" id="UP001208692">
    <property type="component" value="Unassembled WGS sequence"/>
</dbReference>
<evidence type="ECO:0008006" key="5">
    <source>
        <dbReference type="Google" id="ProtNLM"/>
    </source>
</evidence>
<dbReference type="Proteomes" id="UP001207736">
    <property type="component" value="Unassembled WGS sequence"/>
</dbReference>
<keyword evidence="4" id="KW-1185">Reference proteome</keyword>
<sequence>MKNIILLENHSDYYLGFEVQSPEPVFVGWDMTYDEVIALSCVEWDSPFDLDYEVYEYYYFKYPVWVGNLLFSKFEFRIHNTQRRDTAVKEYYANGNKQVEEFDFWQVHHQLEKHLTLDKSYKTREDLYSFFQKDEISFIIIYYGEPQHQYMFCNIFNTRDYFELITPIKNENNI</sequence>
<dbReference type="EMBL" id="BQKA01000050">
    <property type="protein sequence ID" value="GJM51355.1"/>
    <property type="molecule type" value="Genomic_DNA"/>
</dbReference>
<evidence type="ECO:0000313" key="3">
    <source>
        <dbReference type="Proteomes" id="UP001207736"/>
    </source>
</evidence>
<proteinExistence type="predicted"/>
<gene>
    <name evidence="1" type="ORF">RCZ15_23280</name>
    <name evidence="2" type="ORF">RCZ16_15450</name>
</gene>